<organism evidence="1 2">
    <name type="scientific">Prorocentrum cordatum</name>
    <dbReference type="NCBI Taxonomy" id="2364126"/>
    <lineage>
        <taxon>Eukaryota</taxon>
        <taxon>Sar</taxon>
        <taxon>Alveolata</taxon>
        <taxon>Dinophyceae</taxon>
        <taxon>Prorocentrales</taxon>
        <taxon>Prorocentraceae</taxon>
        <taxon>Prorocentrum</taxon>
    </lineage>
</organism>
<sequence length="307" mass="33880">APSWHQWLTRGKKEVDVLDIGKRSLTKLIQQDAWDSMGFRVGSKVWGAVGAPPLIKPLASLITEFRRGGAQGDLKARLLSGLVAGGYPTQRALYLDGRAIRPDCQRCKVAAGTPTRRLYRCMGTYLLRQSMDVDDAVTQAGWPCGLQAPAIQREKYQQNGVFQVRMCIDGSAIDPELPFARAGWAVVGMASDTCDITGSCYGPPPHPVQEAGGGEIYALRMAFQMCGAGPVAVVTDCKLVIDVRERGPQHNLERLAFSELWSRIFQNGEDIRRENRILIKSNSHPSLIKALERGHPIWAWKGKREAD</sequence>
<protein>
    <recommendedName>
        <fullName evidence="3">RNase H type-1 domain-containing protein</fullName>
    </recommendedName>
</protein>
<gene>
    <name evidence="1" type="ORF">PCOR1329_LOCUS9452</name>
</gene>
<dbReference type="EMBL" id="CAUYUJ010002634">
    <property type="protein sequence ID" value="CAK0801667.1"/>
    <property type="molecule type" value="Genomic_DNA"/>
</dbReference>
<reference evidence="1" key="1">
    <citation type="submission" date="2023-10" db="EMBL/GenBank/DDBJ databases">
        <authorList>
            <person name="Chen Y."/>
            <person name="Shah S."/>
            <person name="Dougan E. K."/>
            <person name="Thang M."/>
            <person name="Chan C."/>
        </authorList>
    </citation>
    <scope>NUCLEOTIDE SEQUENCE [LARGE SCALE GENOMIC DNA]</scope>
</reference>
<feature type="non-terminal residue" evidence="1">
    <location>
        <position position="1"/>
    </location>
</feature>
<evidence type="ECO:0000313" key="1">
    <source>
        <dbReference type="EMBL" id="CAK0801667.1"/>
    </source>
</evidence>
<dbReference type="Proteomes" id="UP001189429">
    <property type="component" value="Unassembled WGS sequence"/>
</dbReference>
<proteinExistence type="predicted"/>
<feature type="non-terminal residue" evidence="1">
    <location>
        <position position="307"/>
    </location>
</feature>
<comment type="caution">
    <text evidence="1">The sequence shown here is derived from an EMBL/GenBank/DDBJ whole genome shotgun (WGS) entry which is preliminary data.</text>
</comment>
<accession>A0ABN9QAP4</accession>
<name>A0ABN9QAP4_9DINO</name>
<keyword evidence="2" id="KW-1185">Reference proteome</keyword>
<evidence type="ECO:0000313" key="2">
    <source>
        <dbReference type="Proteomes" id="UP001189429"/>
    </source>
</evidence>
<evidence type="ECO:0008006" key="3">
    <source>
        <dbReference type="Google" id="ProtNLM"/>
    </source>
</evidence>